<sequence length="683" mass="76803">MPGMGEIRKCIQALQGCRRCGKWVPLPLHSTLSQREQQKVFERPPKGMRKIVVTTNIAETSITIDDVVYVIDSGRERLVDLNPETNISSLMVQWIARSNACQRKGRAGRCRSGSYFALYSSVQHAELFLESHPPEMQRTQVETLCLQVKALGFEDIEATLDRAPDPPDKRTVEAAKRSLVTLGALKEDGALTRLGRLLMALPVHPQIGKFLLYSRLLDCTDAALTIAAAMDVGRVFTQGGSDRRRQELGGGLRSDHWVTVQAYRRWARLQEKPEEQKQLADRLFLNQKALEHMAKLRVEFLRNLEELEGAGRHGRAEPPAKRAVPLDATDELTVISAALASSLHLARLTPQLGMVCLSIPPCRATVAPKSVNALKNLLQPELFEEALAVWFNRLQTSDLFVEDTTFLRAIHVLLLGPPLSVQVSYPEYAQVQPPETGEDAAEVLKSEKERRRAAAERRQRREQKEQRKVARIRALVEQLYEEHNPSKLPEVEQMFKKYAGVESDMYLRICAKYDTVPDPGHLPSEDEEEVDEQDVDIAARQLHHVERHVPWLRCSSPDRMRALLEIRKVAIELFDRFVGTSESMLPKVVADALGAFRKFLVAFGSLGDLRMRHHKDYGFLEEYEQIPAPMEEEWPGDSATNGTPGGRRLVAPVAKAKGKANVAKAAARKQTGSELDSWVKDPE</sequence>
<keyword evidence="8" id="KW-1185">Reference proteome</keyword>
<dbReference type="Proteomes" id="UP001189429">
    <property type="component" value="Unassembled WGS sequence"/>
</dbReference>
<gene>
    <name evidence="7" type="ORF">PCOR1329_LOCUS23353</name>
</gene>
<keyword evidence="4" id="KW-0067">ATP-binding</keyword>
<evidence type="ECO:0000256" key="1">
    <source>
        <dbReference type="ARBA" id="ARBA00022741"/>
    </source>
</evidence>
<dbReference type="SMART" id="SM00490">
    <property type="entry name" value="HELICc"/>
    <property type="match status" value="1"/>
</dbReference>
<feature type="compositionally biased region" description="Basic and acidic residues" evidence="5">
    <location>
        <begin position="442"/>
        <end position="465"/>
    </location>
</feature>
<accession>A0ABN9RU92</accession>
<proteinExistence type="predicted"/>
<dbReference type="InterPro" id="IPR007502">
    <property type="entry name" value="Helicase-assoc_dom"/>
</dbReference>
<dbReference type="PROSITE" id="PS51194">
    <property type="entry name" value="HELICASE_CTER"/>
    <property type="match status" value="1"/>
</dbReference>
<dbReference type="PANTHER" id="PTHR18934:SF237">
    <property type="entry name" value="ATP-DEPENDENT DNA_RNA HELICASE DHX36"/>
    <property type="match status" value="1"/>
</dbReference>
<evidence type="ECO:0000313" key="8">
    <source>
        <dbReference type="Proteomes" id="UP001189429"/>
    </source>
</evidence>
<evidence type="ECO:0000256" key="5">
    <source>
        <dbReference type="SAM" id="MobiDB-lite"/>
    </source>
</evidence>
<feature type="region of interest" description="Disordered" evidence="5">
    <location>
        <begin position="661"/>
        <end position="683"/>
    </location>
</feature>
<dbReference type="InterPro" id="IPR027417">
    <property type="entry name" value="P-loop_NTPase"/>
</dbReference>
<dbReference type="Pfam" id="PF00271">
    <property type="entry name" value="Helicase_C"/>
    <property type="match status" value="1"/>
</dbReference>
<keyword evidence="3" id="KW-0347">Helicase</keyword>
<keyword evidence="1" id="KW-0547">Nucleotide-binding</keyword>
<evidence type="ECO:0000313" key="7">
    <source>
        <dbReference type="EMBL" id="CAK0822294.1"/>
    </source>
</evidence>
<name>A0ABN9RU92_9DINO</name>
<dbReference type="SMART" id="SM00847">
    <property type="entry name" value="HA2"/>
    <property type="match status" value="1"/>
</dbReference>
<evidence type="ECO:0000256" key="3">
    <source>
        <dbReference type="ARBA" id="ARBA00022806"/>
    </source>
</evidence>
<dbReference type="Pfam" id="PF21010">
    <property type="entry name" value="HA2_C"/>
    <property type="match status" value="1"/>
</dbReference>
<keyword evidence="2" id="KW-0378">Hydrolase</keyword>
<feature type="domain" description="Helicase C-terminal" evidence="6">
    <location>
        <begin position="1"/>
        <end position="152"/>
    </location>
</feature>
<dbReference type="Gene3D" id="1.20.120.1080">
    <property type="match status" value="1"/>
</dbReference>
<dbReference type="InterPro" id="IPR048333">
    <property type="entry name" value="HA2_WH"/>
</dbReference>
<evidence type="ECO:0000256" key="2">
    <source>
        <dbReference type="ARBA" id="ARBA00022801"/>
    </source>
</evidence>
<dbReference type="SUPFAM" id="SSF52540">
    <property type="entry name" value="P-loop containing nucleoside triphosphate hydrolases"/>
    <property type="match status" value="1"/>
</dbReference>
<dbReference type="PANTHER" id="PTHR18934">
    <property type="entry name" value="ATP-DEPENDENT RNA HELICASE"/>
    <property type="match status" value="1"/>
</dbReference>
<comment type="caution">
    <text evidence="7">The sequence shown here is derived from an EMBL/GenBank/DDBJ whole genome shotgun (WGS) entry which is preliminary data.</text>
</comment>
<dbReference type="EMBL" id="CAUYUJ010007892">
    <property type="protein sequence ID" value="CAK0822294.1"/>
    <property type="molecule type" value="Genomic_DNA"/>
</dbReference>
<dbReference type="Gene3D" id="3.40.50.300">
    <property type="entry name" value="P-loop containing nucleotide triphosphate hydrolases"/>
    <property type="match status" value="1"/>
</dbReference>
<protein>
    <recommendedName>
        <fullName evidence="6">Helicase C-terminal domain-containing protein</fullName>
    </recommendedName>
</protein>
<dbReference type="InterPro" id="IPR001650">
    <property type="entry name" value="Helicase_C-like"/>
</dbReference>
<feature type="non-terminal residue" evidence="7">
    <location>
        <position position="683"/>
    </location>
</feature>
<dbReference type="Pfam" id="PF04408">
    <property type="entry name" value="WHD_HA2"/>
    <property type="match status" value="1"/>
</dbReference>
<evidence type="ECO:0000256" key="4">
    <source>
        <dbReference type="ARBA" id="ARBA00022840"/>
    </source>
</evidence>
<reference evidence="7" key="1">
    <citation type="submission" date="2023-10" db="EMBL/GenBank/DDBJ databases">
        <authorList>
            <person name="Chen Y."/>
            <person name="Shah S."/>
            <person name="Dougan E. K."/>
            <person name="Thang M."/>
            <person name="Chan C."/>
        </authorList>
    </citation>
    <scope>NUCLEOTIDE SEQUENCE [LARGE SCALE GENOMIC DNA]</scope>
</reference>
<evidence type="ECO:0000259" key="6">
    <source>
        <dbReference type="PROSITE" id="PS51194"/>
    </source>
</evidence>
<dbReference type="CDD" id="cd18791">
    <property type="entry name" value="SF2_C_RHA"/>
    <property type="match status" value="1"/>
</dbReference>
<feature type="region of interest" description="Disordered" evidence="5">
    <location>
        <begin position="430"/>
        <end position="465"/>
    </location>
</feature>
<organism evidence="7 8">
    <name type="scientific">Prorocentrum cordatum</name>
    <dbReference type="NCBI Taxonomy" id="2364126"/>
    <lineage>
        <taxon>Eukaryota</taxon>
        <taxon>Sar</taxon>
        <taxon>Alveolata</taxon>
        <taxon>Dinophyceae</taxon>
        <taxon>Prorocentrales</taxon>
        <taxon>Prorocentraceae</taxon>
        <taxon>Prorocentrum</taxon>
    </lineage>
</organism>